<reference evidence="2 3" key="1">
    <citation type="journal article" date="2013" name="PLoS Genet.">
        <title>The genome and development-dependent transcriptomes of Pyronema confluens: a window into fungal evolution.</title>
        <authorList>
            <person name="Traeger S."/>
            <person name="Altegoer F."/>
            <person name="Freitag M."/>
            <person name="Gabaldon T."/>
            <person name="Kempken F."/>
            <person name="Kumar A."/>
            <person name="Marcet-Houben M."/>
            <person name="Poggeler S."/>
            <person name="Stajich J.E."/>
            <person name="Nowrousian M."/>
        </authorList>
    </citation>
    <scope>NUCLEOTIDE SEQUENCE [LARGE SCALE GENOMIC DNA]</scope>
    <source>
        <strain evidence="3">CBS 100304</strain>
        <tissue evidence="2">Vegetative mycelium</tissue>
    </source>
</reference>
<sequence length="384" mass="44648">MNAEREEWVSEWAAVEGLIKQFQVSVWKLQNREWRFRAKGMEKLQASIDVLERVQEEMVYPWGLTDLQIQDRITILTTQLSSDDAPPLHPDTTPIPLLSELSYLHRHLENYTPAQTILQRLITVKSQIHNRISPYDFSTCAKICQHLFDPIHNLTEIRKIELAAYSEGTCLTLSYDRDENGDRRYHDHDRGDTDEDNVTEDSDSGIIANPYSVTALLQFATTLRRTRWYKTAEKMLLKLRGEVEKAMGKETFEFSGNLLALGELWFHLSRFKEAEMVFLEAVEIRRRLFEEQPEGHILGHILGKRAIDKVGTWLLEVWTRLGKLWNVEWVLRRRLKAAEEGEDGHHAMQGMMQLGRCFMDQKRWEEAEGFLRRLLRLGIGGGGG</sequence>
<organism evidence="2 3">
    <name type="scientific">Pyronema omphalodes (strain CBS 100304)</name>
    <name type="common">Pyronema confluens</name>
    <dbReference type="NCBI Taxonomy" id="1076935"/>
    <lineage>
        <taxon>Eukaryota</taxon>
        <taxon>Fungi</taxon>
        <taxon>Dikarya</taxon>
        <taxon>Ascomycota</taxon>
        <taxon>Pezizomycotina</taxon>
        <taxon>Pezizomycetes</taxon>
        <taxon>Pezizales</taxon>
        <taxon>Pyronemataceae</taxon>
        <taxon>Pyronema</taxon>
    </lineage>
</organism>
<protein>
    <submittedName>
        <fullName evidence="2">Similar to Kinesin light chain 2 acc. no. Q9H0B6</fullName>
    </submittedName>
</protein>
<feature type="compositionally biased region" description="Acidic residues" evidence="1">
    <location>
        <begin position="192"/>
        <end position="201"/>
    </location>
</feature>
<dbReference type="Proteomes" id="UP000018144">
    <property type="component" value="Unassembled WGS sequence"/>
</dbReference>
<evidence type="ECO:0000256" key="1">
    <source>
        <dbReference type="SAM" id="MobiDB-lite"/>
    </source>
</evidence>
<feature type="region of interest" description="Disordered" evidence="1">
    <location>
        <begin position="181"/>
        <end position="201"/>
    </location>
</feature>
<name>U4LDL2_PYROM</name>
<dbReference type="EMBL" id="HF935279">
    <property type="protein sequence ID" value="CCX29617.1"/>
    <property type="molecule type" value="Genomic_DNA"/>
</dbReference>
<evidence type="ECO:0000313" key="3">
    <source>
        <dbReference type="Proteomes" id="UP000018144"/>
    </source>
</evidence>
<feature type="compositionally biased region" description="Basic and acidic residues" evidence="1">
    <location>
        <begin position="181"/>
        <end position="191"/>
    </location>
</feature>
<dbReference type="SUPFAM" id="SSF48452">
    <property type="entry name" value="TPR-like"/>
    <property type="match status" value="1"/>
</dbReference>
<gene>
    <name evidence="2" type="ORF">PCON_05688</name>
</gene>
<dbReference type="InterPro" id="IPR011990">
    <property type="entry name" value="TPR-like_helical_dom_sf"/>
</dbReference>
<dbReference type="AlphaFoldDB" id="U4LDL2"/>
<dbReference type="Pfam" id="PF13374">
    <property type="entry name" value="TPR_10"/>
    <property type="match status" value="1"/>
</dbReference>
<proteinExistence type="predicted"/>
<keyword evidence="3" id="KW-1185">Reference proteome</keyword>
<dbReference type="Gene3D" id="1.25.40.10">
    <property type="entry name" value="Tetratricopeptide repeat domain"/>
    <property type="match status" value="1"/>
</dbReference>
<accession>U4LDL2</accession>
<evidence type="ECO:0000313" key="2">
    <source>
        <dbReference type="EMBL" id="CCX29617.1"/>
    </source>
</evidence>